<protein>
    <submittedName>
        <fullName evidence="5">Helix-turn-helix domain-containing protein</fullName>
    </submittedName>
</protein>
<dbReference type="PANTHER" id="PTHR33204:SF37">
    <property type="entry name" value="HTH-TYPE TRANSCRIPTIONAL REGULATOR YODB"/>
    <property type="match status" value="1"/>
</dbReference>
<keyword evidence="3" id="KW-0804">Transcription</keyword>
<dbReference type="EMBL" id="BAABGU010000029">
    <property type="protein sequence ID" value="GAA4576042.1"/>
    <property type="molecule type" value="Genomic_DNA"/>
</dbReference>
<comment type="caution">
    <text evidence="5">The sequence shown here is derived from an EMBL/GenBank/DDBJ whole genome shotgun (WGS) entry which is preliminary data.</text>
</comment>
<evidence type="ECO:0000256" key="1">
    <source>
        <dbReference type="ARBA" id="ARBA00023015"/>
    </source>
</evidence>
<dbReference type="Proteomes" id="UP001500307">
    <property type="component" value="Unassembled WGS sequence"/>
</dbReference>
<keyword evidence="6" id="KW-1185">Reference proteome</keyword>
<dbReference type="InterPro" id="IPR036388">
    <property type="entry name" value="WH-like_DNA-bd_sf"/>
</dbReference>
<dbReference type="PANTHER" id="PTHR33204">
    <property type="entry name" value="TRANSCRIPTIONAL REGULATOR, MARR FAMILY"/>
    <property type="match status" value="1"/>
</dbReference>
<reference evidence="6" key="1">
    <citation type="journal article" date="2019" name="Int. J. Syst. Evol. Microbiol.">
        <title>The Global Catalogue of Microorganisms (GCM) 10K type strain sequencing project: providing services to taxonomists for standard genome sequencing and annotation.</title>
        <authorList>
            <consortium name="The Broad Institute Genomics Platform"/>
            <consortium name="The Broad Institute Genome Sequencing Center for Infectious Disease"/>
            <person name="Wu L."/>
            <person name="Ma J."/>
        </authorList>
    </citation>
    <scope>NUCLEOTIDE SEQUENCE [LARGE SCALE GENOMIC DNA]</scope>
    <source>
        <strain evidence="6">JCM 3175</strain>
    </source>
</reference>
<keyword evidence="1" id="KW-0805">Transcription regulation</keyword>
<proteinExistence type="predicted"/>
<sequence>MVSQRNSCVSITAGQARACTVREALDRVGGKWSIGILVAASQGPVRFTELERQVEGISRRMLTLTLRNLERDGLLHRRVYPTVPPKVEYTATPMALELYESLVALTAWAERHRTAITEARAAYDREHGAPAD</sequence>
<evidence type="ECO:0000259" key="4">
    <source>
        <dbReference type="PROSITE" id="PS51118"/>
    </source>
</evidence>
<keyword evidence="2" id="KW-0238">DNA-binding</keyword>
<name>A0ABP8SUL9_9ACTN</name>
<dbReference type="Pfam" id="PF01638">
    <property type="entry name" value="HxlR"/>
    <property type="match status" value="1"/>
</dbReference>
<evidence type="ECO:0000313" key="5">
    <source>
        <dbReference type="EMBL" id="GAA4576042.1"/>
    </source>
</evidence>
<evidence type="ECO:0000256" key="3">
    <source>
        <dbReference type="ARBA" id="ARBA00023163"/>
    </source>
</evidence>
<dbReference type="SUPFAM" id="SSF46785">
    <property type="entry name" value="Winged helix' DNA-binding domain"/>
    <property type="match status" value="1"/>
</dbReference>
<dbReference type="InterPro" id="IPR036390">
    <property type="entry name" value="WH_DNA-bd_sf"/>
</dbReference>
<gene>
    <name evidence="5" type="ORF">GCM10023176_46570</name>
</gene>
<dbReference type="Gene3D" id="1.10.10.10">
    <property type="entry name" value="Winged helix-like DNA-binding domain superfamily/Winged helix DNA-binding domain"/>
    <property type="match status" value="1"/>
</dbReference>
<feature type="domain" description="HTH hxlR-type" evidence="4">
    <location>
        <begin position="19"/>
        <end position="117"/>
    </location>
</feature>
<dbReference type="InterPro" id="IPR002577">
    <property type="entry name" value="HTH_HxlR"/>
</dbReference>
<evidence type="ECO:0000256" key="2">
    <source>
        <dbReference type="ARBA" id="ARBA00023125"/>
    </source>
</evidence>
<dbReference type="PROSITE" id="PS51118">
    <property type="entry name" value="HTH_HXLR"/>
    <property type="match status" value="1"/>
</dbReference>
<evidence type="ECO:0000313" key="6">
    <source>
        <dbReference type="Proteomes" id="UP001500307"/>
    </source>
</evidence>
<organism evidence="5 6">
    <name type="scientific">Micromonospora coerulea</name>
    <dbReference type="NCBI Taxonomy" id="47856"/>
    <lineage>
        <taxon>Bacteria</taxon>
        <taxon>Bacillati</taxon>
        <taxon>Actinomycetota</taxon>
        <taxon>Actinomycetes</taxon>
        <taxon>Micromonosporales</taxon>
        <taxon>Micromonosporaceae</taxon>
        <taxon>Micromonospora</taxon>
    </lineage>
</organism>
<accession>A0ABP8SUL9</accession>